<name>A0A538SH70_UNCEI</name>
<dbReference type="EMBL" id="VBOT01000093">
    <property type="protein sequence ID" value="TMQ50714.1"/>
    <property type="molecule type" value="Genomic_DNA"/>
</dbReference>
<comment type="similarity">
    <text evidence="1">Belongs to the MreC family.</text>
</comment>
<feature type="domain" description="Rod shape-determining protein MreC beta-barrel core" evidence="6">
    <location>
        <begin position="124"/>
        <end position="259"/>
    </location>
</feature>
<dbReference type="GO" id="GO:0005886">
    <property type="term" value="C:plasma membrane"/>
    <property type="evidence" value="ECO:0007669"/>
    <property type="project" value="TreeGrafter"/>
</dbReference>
<dbReference type="Pfam" id="PF04085">
    <property type="entry name" value="MreC"/>
    <property type="match status" value="1"/>
</dbReference>
<dbReference type="Gene3D" id="2.40.10.340">
    <property type="entry name" value="Rod shape-determining protein MreC, domain 1"/>
    <property type="match status" value="1"/>
</dbReference>
<evidence type="ECO:0000256" key="4">
    <source>
        <dbReference type="ARBA" id="ARBA00032089"/>
    </source>
</evidence>
<dbReference type="Proteomes" id="UP000320184">
    <property type="component" value="Unassembled WGS sequence"/>
</dbReference>
<dbReference type="Gene3D" id="2.40.10.350">
    <property type="entry name" value="Rod shape-determining protein MreC, domain 2"/>
    <property type="match status" value="1"/>
</dbReference>
<evidence type="ECO:0000313" key="8">
    <source>
        <dbReference type="Proteomes" id="UP000320184"/>
    </source>
</evidence>
<dbReference type="PANTHER" id="PTHR34138">
    <property type="entry name" value="CELL SHAPE-DETERMINING PROTEIN MREC"/>
    <property type="match status" value="1"/>
</dbReference>
<accession>A0A538SH70</accession>
<dbReference type="InterPro" id="IPR042175">
    <property type="entry name" value="Cell/Rod_MreC_2"/>
</dbReference>
<dbReference type="InterPro" id="IPR055342">
    <property type="entry name" value="MreC_beta-barrel_core"/>
</dbReference>
<evidence type="ECO:0000259" key="6">
    <source>
        <dbReference type="Pfam" id="PF04085"/>
    </source>
</evidence>
<dbReference type="AlphaFoldDB" id="A0A538SH70"/>
<feature type="coiled-coil region" evidence="5">
    <location>
        <begin position="66"/>
        <end position="96"/>
    </location>
</feature>
<keyword evidence="3" id="KW-0133">Cell shape</keyword>
<dbReference type="PANTHER" id="PTHR34138:SF1">
    <property type="entry name" value="CELL SHAPE-DETERMINING PROTEIN MREC"/>
    <property type="match status" value="1"/>
</dbReference>
<evidence type="ECO:0000256" key="3">
    <source>
        <dbReference type="ARBA" id="ARBA00022960"/>
    </source>
</evidence>
<evidence type="ECO:0000256" key="2">
    <source>
        <dbReference type="ARBA" id="ARBA00013855"/>
    </source>
</evidence>
<keyword evidence="5" id="KW-0175">Coiled coil</keyword>
<organism evidence="7 8">
    <name type="scientific">Eiseniibacteriota bacterium</name>
    <dbReference type="NCBI Taxonomy" id="2212470"/>
    <lineage>
        <taxon>Bacteria</taxon>
        <taxon>Candidatus Eiseniibacteriota</taxon>
    </lineage>
</organism>
<sequence>MGGFLPPAEGRSSALLGLYAVVSLLLLVTGERLPTEALRGVGAWVFAPLDRVVLIGDRVASSWRENQHLRQRVTELELENVKLRDAAVENQQLREELQLPLWHGLPLKPVEILALSGEPIPVSALLSAGRRQGVQTGDAALTRDGLLGRVGESYPSYSRVVLLTDPNSAVACEVESTGVLGVLHFFTAPKPRLMLTGVPLADTVRTGERVVTSGLSLRYPRGILVGTVSKVGKDPSGLVQDLEIEPAARLSRLRHGFVIPGPKALEGGP</sequence>
<evidence type="ECO:0000256" key="5">
    <source>
        <dbReference type="SAM" id="Coils"/>
    </source>
</evidence>
<reference evidence="7 8" key="1">
    <citation type="journal article" date="2019" name="Nat. Microbiol.">
        <title>Mediterranean grassland soil C-N compound turnover is dependent on rainfall and depth, and is mediated by genomically divergent microorganisms.</title>
        <authorList>
            <person name="Diamond S."/>
            <person name="Andeer P.F."/>
            <person name="Li Z."/>
            <person name="Crits-Christoph A."/>
            <person name="Burstein D."/>
            <person name="Anantharaman K."/>
            <person name="Lane K.R."/>
            <person name="Thomas B.C."/>
            <person name="Pan C."/>
            <person name="Northen T.R."/>
            <person name="Banfield J.F."/>
        </authorList>
    </citation>
    <scope>NUCLEOTIDE SEQUENCE [LARGE SCALE GENOMIC DNA]</scope>
    <source>
        <strain evidence="7">WS_3</strain>
    </source>
</reference>
<evidence type="ECO:0000313" key="7">
    <source>
        <dbReference type="EMBL" id="TMQ50714.1"/>
    </source>
</evidence>
<comment type="caution">
    <text evidence="7">The sequence shown here is derived from an EMBL/GenBank/DDBJ whole genome shotgun (WGS) entry which is preliminary data.</text>
</comment>
<proteinExistence type="inferred from homology"/>
<evidence type="ECO:0000256" key="1">
    <source>
        <dbReference type="ARBA" id="ARBA00009369"/>
    </source>
</evidence>
<dbReference type="InterPro" id="IPR042177">
    <property type="entry name" value="Cell/Rod_1"/>
</dbReference>
<dbReference type="GO" id="GO:0008360">
    <property type="term" value="P:regulation of cell shape"/>
    <property type="evidence" value="ECO:0007669"/>
    <property type="project" value="UniProtKB-KW"/>
</dbReference>
<dbReference type="InterPro" id="IPR007221">
    <property type="entry name" value="MreC"/>
</dbReference>
<gene>
    <name evidence="7" type="ORF">E6K73_07370</name>
</gene>
<protein>
    <recommendedName>
        <fullName evidence="2">Cell shape-determining protein MreC</fullName>
    </recommendedName>
    <alternativeName>
        <fullName evidence="4">Cell shape protein MreC</fullName>
    </alternativeName>
</protein>